<organism evidence="2 3">
    <name type="scientific">Plakobranchus ocellatus</name>
    <dbReference type="NCBI Taxonomy" id="259542"/>
    <lineage>
        <taxon>Eukaryota</taxon>
        <taxon>Metazoa</taxon>
        <taxon>Spiralia</taxon>
        <taxon>Lophotrochozoa</taxon>
        <taxon>Mollusca</taxon>
        <taxon>Gastropoda</taxon>
        <taxon>Heterobranchia</taxon>
        <taxon>Euthyneura</taxon>
        <taxon>Panpulmonata</taxon>
        <taxon>Sacoglossa</taxon>
        <taxon>Placobranchoidea</taxon>
        <taxon>Plakobranchidae</taxon>
        <taxon>Plakobranchus</taxon>
    </lineage>
</organism>
<dbReference type="EMBL" id="BLXT01000545">
    <property type="protein sequence ID" value="GFN78113.1"/>
    <property type="molecule type" value="Genomic_DNA"/>
</dbReference>
<accession>A0AAV3Y7P4</accession>
<feature type="region of interest" description="Disordered" evidence="1">
    <location>
        <begin position="1"/>
        <end position="30"/>
    </location>
</feature>
<dbReference type="AlphaFoldDB" id="A0AAV3Y7P4"/>
<sequence length="179" mass="20530">MSCGRISQRNASTDSLHTAPPTSQRAATSTVDRGIHFWRHCAAEPHCIRLLPENQPRTRTEAMLRRIVSPGDPRAHFDHMGRYMYPTRPVAMEMDAIKKQRQRGLEIARKHTELLKSIVLKEPPRPAKPEMNLAAMKERLEQARLEHARHELQQQQTSALLATKNSEMQPDQKVCKNSK</sequence>
<name>A0AAV3Y7P4_9GAST</name>
<proteinExistence type="predicted"/>
<evidence type="ECO:0000313" key="3">
    <source>
        <dbReference type="Proteomes" id="UP000735302"/>
    </source>
</evidence>
<dbReference type="Proteomes" id="UP000735302">
    <property type="component" value="Unassembled WGS sequence"/>
</dbReference>
<keyword evidence="3" id="KW-1185">Reference proteome</keyword>
<protein>
    <submittedName>
        <fullName evidence="2">Uncharacterized protein</fullName>
    </submittedName>
</protein>
<comment type="caution">
    <text evidence="2">The sequence shown here is derived from an EMBL/GenBank/DDBJ whole genome shotgun (WGS) entry which is preliminary data.</text>
</comment>
<gene>
    <name evidence="2" type="ORF">PoB_000461900</name>
</gene>
<evidence type="ECO:0000256" key="1">
    <source>
        <dbReference type="SAM" id="MobiDB-lite"/>
    </source>
</evidence>
<reference evidence="2 3" key="1">
    <citation type="journal article" date="2021" name="Elife">
        <title>Chloroplast acquisition without the gene transfer in kleptoplastic sea slugs, Plakobranchus ocellatus.</title>
        <authorList>
            <person name="Maeda T."/>
            <person name="Takahashi S."/>
            <person name="Yoshida T."/>
            <person name="Shimamura S."/>
            <person name="Takaki Y."/>
            <person name="Nagai Y."/>
            <person name="Toyoda A."/>
            <person name="Suzuki Y."/>
            <person name="Arimoto A."/>
            <person name="Ishii H."/>
            <person name="Satoh N."/>
            <person name="Nishiyama T."/>
            <person name="Hasebe M."/>
            <person name="Maruyama T."/>
            <person name="Minagawa J."/>
            <person name="Obokata J."/>
            <person name="Shigenobu S."/>
        </authorList>
    </citation>
    <scope>NUCLEOTIDE SEQUENCE [LARGE SCALE GENOMIC DNA]</scope>
</reference>
<evidence type="ECO:0000313" key="2">
    <source>
        <dbReference type="EMBL" id="GFN78113.1"/>
    </source>
</evidence>